<accession>Q97B75</accession>
<gene>
    <name evidence="1" type="ORF">TVG0571216</name>
</gene>
<dbReference type="STRING" id="273116.gene:9381369"/>
<evidence type="ECO:0000313" key="1">
    <source>
        <dbReference type="EMBL" id="BAB59724.1"/>
    </source>
</evidence>
<dbReference type="KEGG" id="tvo:TVG0571216"/>
<dbReference type="OrthoDB" id="56021at2157"/>
<dbReference type="RefSeq" id="WP_010916841.1">
    <property type="nucleotide sequence ID" value="NC_002689.2"/>
</dbReference>
<reference evidence="1 2" key="2">
    <citation type="journal article" date="2000" name="Proc. Natl. Acad. Sci. U.S.A.">
        <title>Archaeal adaptation to higher temperatures revealed by genomic sequence of Thermoplasma volcanium.</title>
        <authorList>
            <person name="Kawashima T."/>
            <person name="Amano N."/>
            <person name="Koike H."/>
            <person name="Makino S."/>
            <person name="Higuchi S."/>
            <person name="Kawashima-Ohya Y."/>
            <person name="Watanabe K."/>
            <person name="Yamazaki M."/>
            <person name="Kanehori K."/>
            <person name="Kawamoto T."/>
            <person name="Nunoshiba T."/>
            <person name="Yamamoto Y."/>
            <person name="Aramaki H."/>
            <person name="Makino K."/>
            <person name="Suzuki M."/>
        </authorList>
    </citation>
    <scope>NUCLEOTIDE SEQUENCE [LARGE SCALE GENOMIC DNA]</scope>
    <source>
        <strain evidence="2">ATCC 51530 / DSM 4299 / JCM 9571 / NBRC 15438 / GSS1</strain>
    </source>
</reference>
<dbReference type="EMBL" id="BA000011">
    <property type="protein sequence ID" value="BAB59724.1"/>
    <property type="molecule type" value="Genomic_DNA"/>
</dbReference>
<proteinExistence type="predicted"/>
<evidence type="ECO:0000313" key="2">
    <source>
        <dbReference type="Proteomes" id="UP000001017"/>
    </source>
</evidence>
<dbReference type="SUPFAM" id="SSF81606">
    <property type="entry name" value="PP2C-like"/>
    <property type="match status" value="1"/>
</dbReference>
<dbReference type="AlphaFoldDB" id="Q97B75"/>
<dbReference type="PaxDb" id="273116-14324797"/>
<dbReference type="eggNOG" id="arCOG07378">
    <property type="taxonomic scope" value="Archaea"/>
</dbReference>
<dbReference type="GeneID" id="1441689"/>
<dbReference type="HOGENOM" id="CLU_076319_0_0_2"/>
<reference evidence="1 2" key="1">
    <citation type="journal article" date="1999" name="Proc. Jpn. Acad.">
        <title>Determination of the complete genomic DNA sequence of Thermoplasma volvanium GSS1.</title>
        <authorList>
            <person name="Kawashima T."/>
            <person name="Yamamoto Y."/>
            <person name="Aramaki H."/>
            <person name="Nunoshiba T."/>
            <person name="Kawamoto T."/>
            <person name="Watanabe K."/>
            <person name="Yamazaki M."/>
            <person name="Kanehori K."/>
            <person name="Amano N."/>
            <person name="Ohya Y."/>
            <person name="Makino K."/>
            <person name="Suzuki M."/>
        </authorList>
    </citation>
    <scope>NUCLEOTIDE SEQUENCE [LARGE SCALE GENOMIC DNA]</scope>
    <source>
        <strain evidence="2">ATCC 51530 / DSM 4299 / JCM 9571 / NBRC 15438 / GSS1</strain>
    </source>
</reference>
<sequence length="232" mass="26387">MLYLYSYHQPKIGNTENEYEDAFAYDLNTGRFAMADGSSESVFSNIWAKALVDEFVSGDYILKIDTLVEKAASKWQSKLPWKEMKWFVKNKIMMGALSTFLGLVVSDEKFSAVAVGDTCLFVFSSGGYRSFPITKLSDFGNSPKLVWTGNPVLRARRQIKWVNFLEGQTDGVVLVMATDSLSYWILKNAENDPWLTLLNSKGHEKEFIDDLIEKKKIKNDDITFTIISQNKI</sequence>
<name>Q97B75_THEVO</name>
<keyword evidence="2" id="KW-1185">Reference proteome</keyword>
<protein>
    <submittedName>
        <fullName evidence="1">TVG0571216 protein</fullName>
    </submittedName>
</protein>
<organism evidence="1 2">
    <name type="scientific">Thermoplasma volcanium (strain ATCC 51530 / DSM 4299 / JCM 9571 / NBRC 15438 / GSS1)</name>
    <dbReference type="NCBI Taxonomy" id="273116"/>
    <lineage>
        <taxon>Archaea</taxon>
        <taxon>Methanobacteriati</taxon>
        <taxon>Thermoplasmatota</taxon>
        <taxon>Thermoplasmata</taxon>
        <taxon>Thermoplasmatales</taxon>
        <taxon>Thermoplasmataceae</taxon>
        <taxon>Thermoplasma</taxon>
    </lineage>
</organism>
<dbReference type="Proteomes" id="UP000001017">
    <property type="component" value="Chromosome"/>
</dbReference>
<dbReference type="InterPro" id="IPR036457">
    <property type="entry name" value="PPM-type-like_dom_sf"/>
</dbReference>